<dbReference type="InterPro" id="IPR036179">
    <property type="entry name" value="Ig-like_dom_sf"/>
</dbReference>
<reference evidence="3" key="1">
    <citation type="submission" date="2021-12" db="EMBL/GenBank/DDBJ databases">
        <authorList>
            <person name="King R."/>
        </authorList>
    </citation>
    <scope>NUCLEOTIDE SEQUENCE</scope>
</reference>
<evidence type="ECO:0000259" key="2">
    <source>
        <dbReference type="SMART" id="SM00409"/>
    </source>
</evidence>
<dbReference type="EMBL" id="OV121135">
    <property type="protein sequence ID" value="CAH0554810.1"/>
    <property type="molecule type" value="Genomic_DNA"/>
</dbReference>
<protein>
    <recommendedName>
        <fullName evidence="2">Immunoglobulin domain-containing protein</fullName>
    </recommendedName>
</protein>
<evidence type="ECO:0000256" key="1">
    <source>
        <dbReference type="SAM" id="Phobius"/>
    </source>
</evidence>
<dbReference type="PANTHER" id="PTHR21261">
    <property type="entry name" value="BEAT PROTEIN"/>
    <property type="match status" value="1"/>
</dbReference>
<dbReference type="OrthoDB" id="6478865at2759"/>
<evidence type="ECO:0000313" key="4">
    <source>
        <dbReference type="Proteomes" id="UP001154078"/>
    </source>
</evidence>
<keyword evidence="1" id="KW-0812">Transmembrane</keyword>
<dbReference type="InterPro" id="IPR003599">
    <property type="entry name" value="Ig_sub"/>
</dbReference>
<organism evidence="3 4">
    <name type="scientific">Brassicogethes aeneus</name>
    <name type="common">Rape pollen beetle</name>
    <name type="synonym">Meligethes aeneus</name>
    <dbReference type="NCBI Taxonomy" id="1431903"/>
    <lineage>
        <taxon>Eukaryota</taxon>
        <taxon>Metazoa</taxon>
        <taxon>Ecdysozoa</taxon>
        <taxon>Arthropoda</taxon>
        <taxon>Hexapoda</taxon>
        <taxon>Insecta</taxon>
        <taxon>Pterygota</taxon>
        <taxon>Neoptera</taxon>
        <taxon>Endopterygota</taxon>
        <taxon>Coleoptera</taxon>
        <taxon>Polyphaga</taxon>
        <taxon>Cucujiformia</taxon>
        <taxon>Nitidulidae</taxon>
        <taxon>Meligethinae</taxon>
        <taxon>Brassicogethes</taxon>
    </lineage>
</organism>
<dbReference type="Gene3D" id="2.60.40.10">
    <property type="entry name" value="Immunoglobulins"/>
    <property type="match status" value="2"/>
</dbReference>
<name>A0A9P0B3H7_BRAAE</name>
<evidence type="ECO:0000313" key="3">
    <source>
        <dbReference type="EMBL" id="CAH0554810.1"/>
    </source>
</evidence>
<dbReference type="SUPFAM" id="SSF48726">
    <property type="entry name" value="Immunoglobulin"/>
    <property type="match status" value="1"/>
</dbReference>
<keyword evidence="4" id="KW-1185">Reference proteome</keyword>
<dbReference type="Proteomes" id="UP001154078">
    <property type="component" value="Chromosome 4"/>
</dbReference>
<feature type="domain" description="Immunoglobulin" evidence="2">
    <location>
        <begin position="37"/>
        <end position="149"/>
    </location>
</feature>
<dbReference type="AlphaFoldDB" id="A0A9P0B3H7"/>
<dbReference type="InterPro" id="IPR013783">
    <property type="entry name" value="Ig-like_fold"/>
</dbReference>
<keyword evidence="1" id="KW-0472">Membrane</keyword>
<accession>A0A9P0B3H7</accession>
<keyword evidence="1" id="KW-1133">Transmembrane helix</keyword>
<dbReference type="SMART" id="SM00409">
    <property type="entry name" value="IG"/>
    <property type="match status" value="1"/>
</dbReference>
<feature type="transmembrane region" description="Helical" evidence="1">
    <location>
        <begin position="12"/>
        <end position="31"/>
    </location>
</feature>
<sequence>MKFYCKNSGQYPLVFYLLQIIIVSVTTVWSVKINRLLVPEVARPGFPIILDCDYTLEGKDDGLVVKWFFNDLPLPVYQWIPTIHKKPQVLGILKGRLNLNYSASKDMHTEHRALHIIQPGPDLSGNYTCLVSTFNNEDQKTKGMLVLVPAKSFELSQENTGDGMLQVICYAEGVFPKPNMTLLMGNSEVNDSMVSVEQRAGLFNIRMVAEVPSLRAPEEFACELRVPQANYTVSKKVIYYPVSSAVSDSHNVILNFIMALFINYVFFIG</sequence>
<gene>
    <name evidence="3" type="ORF">MELIAE_LOCUS6318</name>
</gene>
<proteinExistence type="predicted"/>
<dbReference type="PANTHER" id="PTHR21261:SF2">
    <property type="entry name" value="GH04238P-RELATED"/>
    <property type="match status" value="1"/>
</dbReference>